<gene>
    <name evidence="2" type="ORF">CEPIT_LOCUS27325</name>
</gene>
<dbReference type="EMBL" id="CAMAPF010000940">
    <property type="protein sequence ID" value="CAH9126175.1"/>
    <property type="molecule type" value="Genomic_DNA"/>
</dbReference>
<feature type="region of interest" description="Disordered" evidence="1">
    <location>
        <begin position="40"/>
        <end position="59"/>
    </location>
</feature>
<protein>
    <submittedName>
        <fullName evidence="2">Uncharacterized protein</fullName>
    </submittedName>
</protein>
<sequence>MEEDDLASDEDDEAILEAAGVYKGRVPCLGAEGQRILLNRDGASSSRSRRGEDPRIAEL</sequence>
<dbReference type="Proteomes" id="UP001152523">
    <property type="component" value="Unassembled WGS sequence"/>
</dbReference>
<comment type="caution">
    <text evidence="2">The sequence shown here is derived from an EMBL/GenBank/DDBJ whole genome shotgun (WGS) entry which is preliminary data.</text>
</comment>
<dbReference type="AlphaFoldDB" id="A0AAV0ESC8"/>
<feature type="non-terminal residue" evidence="2">
    <location>
        <position position="59"/>
    </location>
</feature>
<organism evidence="2 3">
    <name type="scientific">Cuscuta epithymum</name>
    <dbReference type="NCBI Taxonomy" id="186058"/>
    <lineage>
        <taxon>Eukaryota</taxon>
        <taxon>Viridiplantae</taxon>
        <taxon>Streptophyta</taxon>
        <taxon>Embryophyta</taxon>
        <taxon>Tracheophyta</taxon>
        <taxon>Spermatophyta</taxon>
        <taxon>Magnoliopsida</taxon>
        <taxon>eudicotyledons</taxon>
        <taxon>Gunneridae</taxon>
        <taxon>Pentapetalae</taxon>
        <taxon>asterids</taxon>
        <taxon>lamiids</taxon>
        <taxon>Solanales</taxon>
        <taxon>Convolvulaceae</taxon>
        <taxon>Cuscuteae</taxon>
        <taxon>Cuscuta</taxon>
        <taxon>Cuscuta subgen. Cuscuta</taxon>
    </lineage>
</organism>
<evidence type="ECO:0000313" key="2">
    <source>
        <dbReference type="EMBL" id="CAH9126175.1"/>
    </source>
</evidence>
<accession>A0AAV0ESC8</accession>
<name>A0AAV0ESC8_9ASTE</name>
<proteinExistence type="predicted"/>
<reference evidence="2" key="1">
    <citation type="submission" date="2022-07" db="EMBL/GenBank/DDBJ databases">
        <authorList>
            <person name="Macas J."/>
            <person name="Novak P."/>
            <person name="Neumann P."/>
        </authorList>
    </citation>
    <scope>NUCLEOTIDE SEQUENCE</scope>
</reference>
<keyword evidence="3" id="KW-1185">Reference proteome</keyword>
<feature type="compositionally biased region" description="Basic and acidic residues" evidence="1">
    <location>
        <begin position="49"/>
        <end position="59"/>
    </location>
</feature>
<evidence type="ECO:0000256" key="1">
    <source>
        <dbReference type="SAM" id="MobiDB-lite"/>
    </source>
</evidence>
<evidence type="ECO:0000313" key="3">
    <source>
        <dbReference type="Proteomes" id="UP001152523"/>
    </source>
</evidence>